<dbReference type="GO" id="GO:0005634">
    <property type="term" value="C:nucleus"/>
    <property type="evidence" value="ECO:0007669"/>
    <property type="project" value="UniProtKB-SubCell"/>
</dbReference>
<feature type="active site" description="Proton donor/acceptor" evidence="5">
    <location>
        <position position="239"/>
    </location>
</feature>
<gene>
    <name evidence="5" type="primary">USB1</name>
    <name evidence="7" type="ORF">TD95_000090</name>
</gene>
<dbReference type="OrthoDB" id="49151at2759"/>
<dbReference type="GO" id="GO:1990838">
    <property type="term" value="F:poly(U)-specific exoribonuclease activity, producing 3' uridine cyclic phosphate ends"/>
    <property type="evidence" value="ECO:0007669"/>
    <property type="project" value="UniProtKB-UniRule"/>
</dbReference>
<keyword evidence="2 5" id="KW-0378">Hydrolase</keyword>
<dbReference type="Pfam" id="PF09749">
    <property type="entry name" value="HVSL"/>
    <property type="match status" value="1"/>
</dbReference>
<accession>A0A0F4Z6U8</accession>
<dbReference type="Proteomes" id="UP000033483">
    <property type="component" value="Unassembled WGS sequence"/>
</dbReference>
<dbReference type="AlphaFoldDB" id="A0A0F4Z6U8"/>
<name>A0A0F4Z6U8_9PEZI</name>
<keyword evidence="3" id="KW-0456">Lyase</keyword>
<protein>
    <recommendedName>
        <fullName evidence="5">U6 snRNA phosphodiesterase</fullName>
        <ecNumber evidence="5">3.1.4.-</ecNumber>
    </recommendedName>
</protein>
<feature type="active site" description="Proton donor/acceptor" evidence="5">
    <location>
        <position position="134"/>
    </location>
</feature>
<dbReference type="GO" id="GO:0016829">
    <property type="term" value="F:lyase activity"/>
    <property type="evidence" value="ECO:0007669"/>
    <property type="project" value="UniProtKB-KW"/>
</dbReference>
<proteinExistence type="inferred from homology"/>
<dbReference type="Gene3D" id="3.90.1140.10">
    <property type="entry name" value="Cyclic phosphodiesterase"/>
    <property type="match status" value="1"/>
</dbReference>
<comment type="caution">
    <text evidence="7">The sequence shown here is derived from an EMBL/GenBank/DDBJ whole genome shotgun (WGS) entry which is preliminary data.</text>
</comment>
<comment type="subcellular location">
    <subcellularLocation>
        <location evidence="5">Nucleus</location>
    </subcellularLocation>
</comment>
<evidence type="ECO:0000256" key="2">
    <source>
        <dbReference type="ARBA" id="ARBA00022801"/>
    </source>
</evidence>
<evidence type="ECO:0000256" key="1">
    <source>
        <dbReference type="ARBA" id="ARBA00022722"/>
    </source>
</evidence>
<dbReference type="GO" id="GO:0034477">
    <property type="term" value="P:U6 snRNA 3'-end processing"/>
    <property type="evidence" value="ECO:0007669"/>
    <property type="project" value="UniProtKB-UniRule"/>
</dbReference>
<sequence length="305" mass="33418">MPLVDYPSDSDPDSEAESIVDPVAPPPKKRKSCASENDKEARSQTVPPLPQAFLDLYTTNARASPVDDPSLHQGRKRQTPHVAGQWPSHVYIEWHPNTHQHKTLTTFVRKVARTVASNLHTLLETDLGAVAPLHVSLSRPLSLGTAQKDAFLKDVTEGITSARVSPFAISPYRVYWYTSPDSARTFLVLSVAHPAHPANAHLSRFLAQSNATASAFHQPALYSRPQSDEPGAIDREAFHVSVAWTFEVPDAAAKEAVDTLFDGEFAGIKAWDVPVDNVKVKIGNVVHSVPLKRTSRTAVQTNLFT</sequence>
<comment type="similarity">
    <text evidence="5">Belongs to the 2H phosphoesterase superfamily. USB1 family.</text>
</comment>
<evidence type="ECO:0000256" key="5">
    <source>
        <dbReference type="HAMAP-Rule" id="MF_03040"/>
    </source>
</evidence>
<dbReference type="EMBL" id="LAEV01002237">
    <property type="protein sequence ID" value="KKA26212.1"/>
    <property type="molecule type" value="Genomic_DNA"/>
</dbReference>
<reference evidence="7 8" key="1">
    <citation type="submission" date="2015-03" db="EMBL/GenBank/DDBJ databases">
        <authorList>
            <person name="Radwan O."/>
            <person name="Al-Naeli F.A."/>
            <person name="Rendon G.A."/>
            <person name="Fields C."/>
        </authorList>
    </citation>
    <scope>NUCLEOTIDE SEQUENCE [LARGE SCALE GENOMIC DNA]</scope>
    <source>
        <strain evidence="7">CR-DP1</strain>
    </source>
</reference>
<feature type="region of interest" description="Disordered" evidence="6">
    <location>
        <begin position="1"/>
        <end position="50"/>
    </location>
</feature>
<keyword evidence="1 5" id="KW-0540">Nuclease</keyword>
<keyword evidence="4 5" id="KW-0539">Nucleus</keyword>
<comment type="function">
    <text evidence="5">Phosphodiesterase responsible for the U6 snRNA 3' end processing. Acts as an exoribonuclease (RNase) responsible for trimming the poly(U) tract of the last nucleotides in the pre-U6 snRNA molecule, leading to the formation of mature U6 snRNA.</text>
</comment>
<organism evidence="7 8">
    <name type="scientific">Thielaviopsis punctulata</name>
    <dbReference type="NCBI Taxonomy" id="72032"/>
    <lineage>
        <taxon>Eukaryota</taxon>
        <taxon>Fungi</taxon>
        <taxon>Dikarya</taxon>
        <taxon>Ascomycota</taxon>
        <taxon>Pezizomycotina</taxon>
        <taxon>Sordariomycetes</taxon>
        <taxon>Hypocreomycetidae</taxon>
        <taxon>Microascales</taxon>
        <taxon>Ceratocystidaceae</taxon>
        <taxon>Thielaviopsis</taxon>
    </lineage>
</organism>
<dbReference type="InterPro" id="IPR027521">
    <property type="entry name" value="Usb1"/>
</dbReference>
<evidence type="ECO:0000313" key="7">
    <source>
        <dbReference type="EMBL" id="KKA26212.1"/>
    </source>
</evidence>
<evidence type="ECO:0000313" key="8">
    <source>
        <dbReference type="Proteomes" id="UP000033483"/>
    </source>
</evidence>
<evidence type="ECO:0000256" key="6">
    <source>
        <dbReference type="SAM" id="MobiDB-lite"/>
    </source>
</evidence>
<dbReference type="HAMAP" id="MF_03040">
    <property type="entry name" value="USB1"/>
    <property type="match status" value="1"/>
</dbReference>
<dbReference type="EC" id="3.1.4.-" evidence="5"/>
<dbReference type="PANTHER" id="PTHR13522:SF3">
    <property type="entry name" value="U6 SNRNA PHOSPHODIESTERASE 1"/>
    <property type="match status" value="1"/>
</dbReference>
<keyword evidence="8" id="KW-1185">Reference proteome</keyword>
<dbReference type="PANTHER" id="PTHR13522">
    <property type="entry name" value="U6 SNRNA PHOSPHODIESTERASE 1"/>
    <property type="match status" value="1"/>
</dbReference>
<evidence type="ECO:0000256" key="3">
    <source>
        <dbReference type="ARBA" id="ARBA00023239"/>
    </source>
</evidence>
<evidence type="ECO:0000256" key="4">
    <source>
        <dbReference type="ARBA" id="ARBA00023242"/>
    </source>
</evidence>
<feature type="compositionally biased region" description="Acidic residues" evidence="6">
    <location>
        <begin position="8"/>
        <end position="18"/>
    </location>
</feature>